<dbReference type="AlphaFoldDB" id="A0A7Y0Q3V1"/>
<sequence>MGAGVVGSQFRHVDIMVQGPTGKRDYSLWTFRSKVKNILQQAGIKANVHDKILPAGGTLTAANKVVVQEAIPVWVKTAHRRIHVWTTQYRVQAVLDAAKVKLAPLDLVRPAFTAKITGSTTINVIRRKLVTKQVTEEIPFQVVHRADAGMNHGTSKIAVKGRDGKRVKTLEAMMVNGRVAWTKTMKSRVAVGPTTEVIDYGTAQPVNRGASVPQFTRSIAMLSTAYWPDPAWSNGYTKLGLKAQYGVVAVDPSVIPLGTHLYIPGYGFAIAADTGSAIIGDRIDLCFNTGVQAEGWGVRPVTVYIVGS</sequence>
<dbReference type="InterPro" id="IPR007137">
    <property type="entry name" value="DUF348"/>
</dbReference>
<dbReference type="PROSITE" id="PS51109">
    <property type="entry name" value="G5"/>
    <property type="match status" value="1"/>
</dbReference>
<organism evidence="3 4">
    <name type="scientific">Sulfobacillus harzensis</name>
    <dbReference type="NCBI Taxonomy" id="2729629"/>
    <lineage>
        <taxon>Bacteria</taxon>
        <taxon>Bacillati</taxon>
        <taxon>Bacillota</taxon>
        <taxon>Clostridia</taxon>
        <taxon>Eubacteriales</taxon>
        <taxon>Clostridiales Family XVII. Incertae Sedis</taxon>
        <taxon>Sulfobacillus</taxon>
    </lineage>
</organism>
<accession>A0A7Y0Q3V1</accession>
<dbReference type="InterPro" id="IPR010611">
    <property type="entry name" value="3D_dom"/>
</dbReference>
<dbReference type="PANTHER" id="PTHR39160:SF4">
    <property type="entry name" value="RESUSCITATION-PROMOTING FACTOR RPFB"/>
    <property type="match status" value="1"/>
</dbReference>
<evidence type="ECO:0000313" key="3">
    <source>
        <dbReference type="EMBL" id="NMP23371.1"/>
    </source>
</evidence>
<dbReference type="SUPFAM" id="SSF50685">
    <property type="entry name" value="Barwin-like endoglucanases"/>
    <property type="match status" value="1"/>
</dbReference>
<dbReference type="PANTHER" id="PTHR39160">
    <property type="entry name" value="CELL WALL-BINDING PROTEIN YOCH"/>
    <property type="match status" value="1"/>
</dbReference>
<dbReference type="Pfam" id="PF03990">
    <property type="entry name" value="DUF348"/>
    <property type="match status" value="2"/>
</dbReference>
<feature type="domain" description="G5" evidence="2">
    <location>
        <begin position="124"/>
        <end position="204"/>
    </location>
</feature>
<dbReference type="GO" id="GO:0004553">
    <property type="term" value="F:hydrolase activity, hydrolyzing O-glycosyl compounds"/>
    <property type="evidence" value="ECO:0007669"/>
    <property type="project" value="InterPro"/>
</dbReference>
<keyword evidence="4" id="KW-1185">Reference proteome</keyword>
<name>A0A7Y0Q3V1_9FIRM</name>
<comment type="caution">
    <text evidence="3">The sequence shown here is derived from an EMBL/GenBank/DDBJ whole genome shotgun (WGS) entry which is preliminary data.</text>
</comment>
<gene>
    <name evidence="3" type="ORF">HIJ39_13580</name>
</gene>
<dbReference type="Gene3D" id="2.20.230.10">
    <property type="entry name" value="Resuscitation-promoting factor rpfb"/>
    <property type="match status" value="1"/>
</dbReference>
<dbReference type="CDD" id="cd22786">
    <property type="entry name" value="DPBB_YuiC-like"/>
    <property type="match status" value="1"/>
</dbReference>
<dbReference type="EMBL" id="JABBVZ010000049">
    <property type="protein sequence ID" value="NMP23371.1"/>
    <property type="molecule type" value="Genomic_DNA"/>
</dbReference>
<dbReference type="SMART" id="SM01208">
    <property type="entry name" value="G5"/>
    <property type="match status" value="1"/>
</dbReference>
<dbReference type="GO" id="GO:0019867">
    <property type="term" value="C:outer membrane"/>
    <property type="evidence" value="ECO:0007669"/>
    <property type="project" value="InterPro"/>
</dbReference>
<dbReference type="InterPro" id="IPR011098">
    <property type="entry name" value="G5_dom"/>
</dbReference>
<proteinExistence type="predicted"/>
<dbReference type="InterPro" id="IPR051933">
    <property type="entry name" value="Resuscitation_pf_RpfB"/>
</dbReference>
<dbReference type="Pfam" id="PF07501">
    <property type="entry name" value="G5"/>
    <property type="match status" value="1"/>
</dbReference>
<evidence type="ECO:0000259" key="2">
    <source>
        <dbReference type="PROSITE" id="PS51109"/>
    </source>
</evidence>
<evidence type="ECO:0000313" key="4">
    <source>
        <dbReference type="Proteomes" id="UP000533476"/>
    </source>
</evidence>
<reference evidence="3 4" key="1">
    <citation type="submission" date="2020-04" db="EMBL/GenBank/DDBJ databases">
        <authorList>
            <person name="Zhang R."/>
            <person name="Schippers A."/>
        </authorList>
    </citation>
    <scope>NUCLEOTIDE SEQUENCE [LARGE SCALE GENOMIC DNA]</scope>
    <source>
        <strain evidence="3 4">DSM 109850</strain>
    </source>
</reference>
<dbReference type="InterPro" id="IPR036908">
    <property type="entry name" value="RlpA-like_sf"/>
</dbReference>
<dbReference type="Pfam" id="PF06725">
    <property type="entry name" value="3D"/>
    <property type="match status" value="1"/>
</dbReference>
<evidence type="ECO:0000256" key="1">
    <source>
        <dbReference type="ARBA" id="ARBA00022729"/>
    </source>
</evidence>
<keyword evidence="1" id="KW-0732">Signal</keyword>
<dbReference type="GO" id="GO:0009254">
    <property type="term" value="P:peptidoglycan turnover"/>
    <property type="evidence" value="ECO:0007669"/>
    <property type="project" value="InterPro"/>
</dbReference>
<protein>
    <submittedName>
        <fullName evidence="3">DUF348 domain-containing protein</fullName>
    </submittedName>
</protein>
<dbReference type="Proteomes" id="UP000533476">
    <property type="component" value="Unassembled WGS sequence"/>
</dbReference>
<dbReference type="Gene3D" id="2.40.40.10">
    <property type="entry name" value="RlpA-like domain"/>
    <property type="match status" value="1"/>
</dbReference>